<dbReference type="InterPro" id="IPR027417">
    <property type="entry name" value="P-loop_NTPase"/>
</dbReference>
<evidence type="ECO:0000313" key="1">
    <source>
        <dbReference type="EMBL" id="CAH2990514.1"/>
    </source>
</evidence>
<accession>A0ABN8LAF3</accession>
<dbReference type="EMBL" id="OU963899">
    <property type="protein sequence ID" value="CAH2990514.1"/>
    <property type="molecule type" value="Genomic_DNA"/>
</dbReference>
<sequence length="163" mass="18898">MNSGTKDYPYEIKKLDPEEHAEVFKQFNAETTWTQELVWQVANDFNYAKAEDIPLVNRFSFIESALFSTKRKPKKSLDVMRKTRLFWTQRTTFSIECRQCTRHGSSSRTCRCRCCRPRCRTPAAWCMWRATPGTWPSPSTTTTTSFDSWAIPATLSNSGIYAL</sequence>
<keyword evidence="2" id="KW-1185">Reference proteome</keyword>
<proteinExistence type="predicted"/>
<reference evidence="1" key="1">
    <citation type="submission" date="2021-12" db="EMBL/GenBank/DDBJ databases">
        <authorList>
            <person name="King R."/>
        </authorList>
    </citation>
    <scope>NUCLEOTIDE SEQUENCE</scope>
</reference>
<evidence type="ECO:0000313" key="2">
    <source>
        <dbReference type="Proteomes" id="UP001153292"/>
    </source>
</evidence>
<dbReference type="Proteomes" id="UP001153292">
    <property type="component" value="Chromosome 6"/>
</dbReference>
<gene>
    <name evidence="1" type="ORF">CHILSU_LOCUS9706</name>
</gene>
<dbReference type="Gene3D" id="3.40.50.300">
    <property type="entry name" value="P-loop containing nucleotide triphosphate hydrolases"/>
    <property type="match status" value="1"/>
</dbReference>
<organism evidence="1 2">
    <name type="scientific">Chilo suppressalis</name>
    <name type="common">Asiatic rice borer moth</name>
    <dbReference type="NCBI Taxonomy" id="168631"/>
    <lineage>
        <taxon>Eukaryota</taxon>
        <taxon>Metazoa</taxon>
        <taxon>Ecdysozoa</taxon>
        <taxon>Arthropoda</taxon>
        <taxon>Hexapoda</taxon>
        <taxon>Insecta</taxon>
        <taxon>Pterygota</taxon>
        <taxon>Neoptera</taxon>
        <taxon>Endopterygota</taxon>
        <taxon>Lepidoptera</taxon>
        <taxon>Glossata</taxon>
        <taxon>Ditrysia</taxon>
        <taxon>Pyraloidea</taxon>
        <taxon>Crambidae</taxon>
        <taxon>Crambinae</taxon>
        <taxon>Chilo</taxon>
    </lineage>
</organism>
<name>A0ABN8LAF3_CHISP</name>
<protein>
    <submittedName>
        <fullName evidence="1">Uncharacterized protein</fullName>
    </submittedName>
</protein>